<keyword evidence="7 8" id="KW-0472">Membrane</keyword>
<keyword evidence="2" id="KW-1003">Cell membrane</keyword>
<accession>A0ABS3M6M1</accession>
<evidence type="ECO:0000256" key="8">
    <source>
        <dbReference type="SAM" id="Phobius"/>
    </source>
</evidence>
<feature type="transmembrane region" description="Helical" evidence="8">
    <location>
        <begin position="355"/>
        <end position="373"/>
    </location>
</feature>
<feature type="transmembrane region" description="Helical" evidence="8">
    <location>
        <begin position="87"/>
        <end position="106"/>
    </location>
</feature>
<comment type="subcellular location">
    <subcellularLocation>
        <location evidence="1">Cell membrane</location>
        <topology evidence="1">Multi-pass membrane protein</topology>
    </subcellularLocation>
</comment>
<dbReference type="EMBL" id="JAERMS010000027">
    <property type="protein sequence ID" value="MBO1363823.1"/>
    <property type="molecule type" value="Genomic_DNA"/>
</dbReference>
<keyword evidence="10" id="KW-1185">Reference proteome</keyword>
<keyword evidence="4" id="KW-0808">Transferase</keyword>
<dbReference type="Proteomes" id="UP000664265">
    <property type="component" value="Unassembled WGS sequence"/>
</dbReference>
<proteinExistence type="predicted"/>
<keyword evidence="6 8" id="KW-1133">Transmembrane helix</keyword>
<dbReference type="RefSeq" id="WP_107581820.1">
    <property type="nucleotide sequence ID" value="NZ_JAERMS010000027.1"/>
</dbReference>
<evidence type="ECO:0000313" key="10">
    <source>
        <dbReference type="Proteomes" id="UP000664265"/>
    </source>
</evidence>
<feature type="transmembrane region" description="Helical" evidence="8">
    <location>
        <begin position="193"/>
        <end position="209"/>
    </location>
</feature>
<protein>
    <submittedName>
        <fullName evidence="9">Glycosyltransferase family 39 protein</fullName>
    </submittedName>
</protein>
<evidence type="ECO:0000256" key="7">
    <source>
        <dbReference type="ARBA" id="ARBA00023136"/>
    </source>
</evidence>
<comment type="caution">
    <text evidence="9">The sequence shown here is derived from an EMBL/GenBank/DDBJ whole genome shotgun (WGS) entry which is preliminary data.</text>
</comment>
<dbReference type="PANTHER" id="PTHR33908:SF11">
    <property type="entry name" value="MEMBRANE PROTEIN"/>
    <property type="match status" value="1"/>
</dbReference>
<evidence type="ECO:0000256" key="5">
    <source>
        <dbReference type="ARBA" id="ARBA00022692"/>
    </source>
</evidence>
<evidence type="ECO:0000256" key="4">
    <source>
        <dbReference type="ARBA" id="ARBA00022679"/>
    </source>
</evidence>
<organism evidence="9 10">
    <name type="scientific">Prevotella illustrans</name>
    <dbReference type="NCBI Taxonomy" id="2800387"/>
    <lineage>
        <taxon>Bacteria</taxon>
        <taxon>Pseudomonadati</taxon>
        <taxon>Bacteroidota</taxon>
        <taxon>Bacteroidia</taxon>
        <taxon>Bacteroidales</taxon>
        <taxon>Prevotellaceae</taxon>
        <taxon>Prevotella</taxon>
    </lineage>
</organism>
<evidence type="ECO:0000256" key="1">
    <source>
        <dbReference type="ARBA" id="ARBA00004651"/>
    </source>
</evidence>
<dbReference type="InterPro" id="IPR050297">
    <property type="entry name" value="LipidA_mod_glycosyltrf_83"/>
</dbReference>
<reference evidence="9 10" key="1">
    <citation type="submission" date="2021-01" db="EMBL/GenBank/DDBJ databases">
        <title>Prevotella A2931 sp. nov.</title>
        <authorList>
            <person name="Buhl M."/>
            <person name="Oberhettinger P."/>
        </authorList>
    </citation>
    <scope>NUCLEOTIDE SEQUENCE [LARGE SCALE GENOMIC DNA]</scope>
    <source>
        <strain evidence="9 10">A2931</strain>
    </source>
</reference>
<gene>
    <name evidence="9" type="ORF">JHU38_08585</name>
</gene>
<name>A0ABS3M6M1_9BACT</name>
<keyword evidence="3" id="KW-0328">Glycosyltransferase</keyword>
<feature type="transmembrane region" description="Helical" evidence="8">
    <location>
        <begin position="325"/>
        <end position="348"/>
    </location>
</feature>
<keyword evidence="5 8" id="KW-0812">Transmembrane</keyword>
<sequence length="397" mass="44730">MQNRHRQITLAVTALFTLVQLLLLAHYGYTPYPDAEGYLHLARQSVAQGSLYPTLQQINHEPFVWNSGAINLVALSLWLTHSVTPLLVFYALLKGATVWLTAAVAHRLFGRRTALVTLILYVAYPANYGECTSVLSETPFIFLTLLAFYQALHGRSLMAGFLLAVAQWIRPFALVFLLAWAVYAWLRGRRRPILSMLLAYTATLLLIGGSCRLRTGHFVCQAQTGWMALLQYSVDHASAADTSLTLTPDSLNALQRNDLWRRRTLRWIADHPGEYLAQMPRKLIETYVSDNVNFCAFLPDKATSPYLYGPLSLRSLWHDLRHPTAVQALTLFNLVYYAFLLLLFLVAVAQNRRRLLLPAAVVALGTLMLLLVGHGEARFHIPFMPFIIMGAACYRRA</sequence>
<feature type="transmembrane region" description="Helical" evidence="8">
    <location>
        <begin position="7"/>
        <end position="29"/>
    </location>
</feature>
<evidence type="ECO:0000256" key="3">
    <source>
        <dbReference type="ARBA" id="ARBA00022676"/>
    </source>
</evidence>
<evidence type="ECO:0000313" key="9">
    <source>
        <dbReference type="EMBL" id="MBO1363823.1"/>
    </source>
</evidence>
<feature type="transmembrane region" description="Helical" evidence="8">
    <location>
        <begin position="168"/>
        <end position="186"/>
    </location>
</feature>
<evidence type="ECO:0000256" key="6">
    <source>
        <dbReference type="ARBA" id="ARBA00022989"/>
    </source>
</evidence>
<dbReference type="PANTHER" id="PTHR33908">
    <property type="entry name" value="MANNOSYLTRANSFERASE YKCB-RELATED"/>
    <property type="match status" value="1"/>
</dbReference>
<feature type="transmembrane region" description="Helical" evidence="8">
    <location>
        <begin position="140"/>
        <end position="162"/>
    </location>
</feature>
<evidence type="ECO:0000256" key="2">
    <source>
        <dbReference type="ARBA" id="ARBA00022475"/>
    </source>
</evidence>